<evidence type="ECO:0000256" key="6">
    <source>
        <dbReference type="PROSITE-ProRule" id="PRU10141"/>
    </source>
</evidence>
<evidence type="ECO:0000259" key="9">
    <source>
        <dbReference type="PROSITE" id="PS50132"/>
    </source>
</evidence>
<feature type="non-terminal residue" evidence="10">
    <location>
        <position position="1"/>
    </location>
</feature>
<dbReference type="SUPFAM" id="SSF56112">
    <property type="entry name" value="Protein kinase-like (PK-like)"/>
    <property type="match status" value="1"/>
</dbReference>
<gene>
    <name evidence="10" type="primary">ADRBK2</name>
    <name evidence="10" type="ORF">MHBO_003548</name>
</gene>
<dbReference type="PANTHER" id="PTHR24355">
    <property type="entry name" value="G PROTEIN-COUPLED RECEPTOR KINASE/RIBOSOMAL PROTEIN S6 KINASE"/>
    <property type="match status" value="1"/>
</dbReference>
<dbReference type="Proteomes" id="UP001439008">
    <property type="component" value="Unassembled WGS sequence"/>
</dbReference>
<feature type="domain" description="Protein kinase" evidence="8">
    <location>
        <begin position="92"/>
        <end position="286"/>
    </location>
</feature>
<keyword evidence="4 10" id="KW-0418">Kinase</keyword>
<evidence type="ECO:0000313" key="10">
    <source>
        <dbReference type="EMBL" id="MES1922031.1"/>
    </source>
</evidence>
<evidence type="ECO:0000256" key="4">
    <source>
        <dbReference type="ARBA" id="ARBA00022777"/>
    </source>
</evidence>
<evidence type="ECO:0000256" key="5">
    <source>
        <dbReference type="ARBA" id="ARBA00022840"/>
    </source>
</evidence>
<dbReference type="Pfam" id="PF00069">
    <property type="entry name" value="Pkinase"/>
    <property type="match status" value="1"/>
</dbReference>
<keyword evidence="1 7" id="KW-0723">Serine/threonine-protein kinase</keyword>
<dbReference type="InterPro" id="IPR017441">
    <property type="entry name" value="Protein_kinase_ATP_BS"/>
</dbReference>
<dbReference type="PROSITE" id="PS50132">
    <property type="entry name" value="RGS"/>
    <property type="match status" value="1"/>
</dbReference>
<feature type="domain" description="RGS" evidence="9">
    <location>
        <begin position="34"/>
        <end position="77"/>
    </location>
</feature>
<dbReference type="InterPro" id="IPR044926">
    <property type="entry name" value="RGS_subdomain_2"/>
</dbReference>
<feature type="binding site" evidence="6">
    <location>
        <position position="121"/>
    </location>
    <ligand>
        <name>ATP</name>
        <dbReference type="ChEBI" id="CHEBI:30616"/>
    </ligand>
</feature>
<dbReference type="InterPro" id="IPR008271">
    <property type="entry name" value="Ser/Thr_kinase_AS"/>
</dbReference>
<evidence type="ECO:0000256" key="3">
    <source>
        <dbReference type="ARBA" id="ARBA00022741"/>
    </source>
</evidence>
<dbReference type="Gene3D" id="1.10.167.10">
    <property type="entry name" value="Regulator of G-protein Signalling 4, domain 2"/>
    <property type="match status" value="1"/>
</dbReference>
<dbReference type="GO" id="GO:0047696">
    <property type="term" value="F:beta-adrenergic receptor kinase activity"/>
    <property type="evidence" value="ECO:0007669"/>
    <property type="project" value="UniProtKB-EC"/>
</dbReference>
<reference evidence="10 11" key="1">
    <citation type="journal article" date="2024" name="BMC Biol.">
        <title>Comparative genomics of Ascetosporea gives new insight into the evolutionary basis for animal parasitism in Rhizaria.</title>
        <authorList>
            <person name="Hiltunen Thoren M."/>
            <person name="Onut-Brannstrom I."/>
            <person name="Alfjorden A."/>
            <person name="Peckova H."/>
            <person name="Swords F."/>
            <person name="Hooper C."/>
            <person name="Holzer A.S."/>
            <person name="Bass D."/>
            <person name="Burki F."/>
        </authorList>
    </citation>
    <scope>NUCLEOTIDE SEQUENCE [LARGE SCALE GENOMIC DNA]</scope>
    <source>
        <strain evidence="10">20-A016</strain>
    </source>
</reference>
<dbReference type="Gene3D" id="3.30.200.20">
    <property type="entry name" value="Phosphorylase Kinase, domain 1"/>
    <property type="match status" value="1"/>
</dbReference>
<evidence type="ECO:0000259" key="8">
    <source>
        <dbReference type="PROSITE" id="PS50011"/>
    </source>
</evidence>
<keyword evidence="3 6" id="KW-0547">Nucleotide-binding</keyword>
<evidence type="ECO:0000256" key="2">
    <source>
        <dbReference type="ARBA" id="ARBA00022679"/>
    </source>
</evidence>
<proteinExistence type="inferred from homology"/>
<dbReference type="InterPro" id="IPR016137">
    <property type="entry name" value="RGS"/>
</dbReference>
<comment type="similarity">
    <text evidence="7">Belongs to the protein kinase superfamily.</text>
</comment>
<dbReference type="InterPro" id="IPR036305">
    <property type="entry name" value="RGS_sf"/>
</dbReference>
<dbReference type="PROSITE" id="PS00107">
    <property type="entry name" value="PROTEIN_KINASE_ATP"/>
    <property type="match status" value="1"/>
</dbReference>
<organism evidence="10 11">
    <name type="scientific">Bonamia ostreae</name>
    <dbReference type="NCBI Taxonomy" id="126728"/>
    <lineage>
        <taxon>Eukaryota</taxon>
        <taxon>Sar</taxon>
        <taxon>Rhizaria</taxon>
        <taxon>Endomyxa</taxon>
        <taxon>Ascetosporea</taxon>
        <taxon>Haplosporida</taxon>
        <taxon>Bonamia</taxon>
    </lineage>
</organism>
<comment type="caution">
    <text evidence="10">The sequence shown here is derived from an EMBL/GenBank/DDBJ whole genome shotgun (WGS) entry which is preliminary data.</text>
</comment>
<evidence type="ECO:0000256" key="1">
    <source>
        <dbReference type="ARBA" id="ARBA00022527"/>
    </source>
</evidence>
<dbReference type="InterPro" id="IPR000719">
    <property type="entry name" value="Prot_kinase_dom"/>
</dbReference>
<dbReference type="SUPFAM" id="SSF48097">
    <property type="entry name" value="Regulator of G-protein signaling, RGS"/>
    <property type="match status" value="1"/>
</dbReference>
<keyword evidence="11" id="KW-1185">Reference proteome</keyword>
<keyword evidence="2 10" id="KW-0808">Transferase</keyword>
<protein>
    <submittedName>
        <fullName evidence="10">Beta-adrenergic receptor kinase 2</fullName>
        <ecNumber evidence="10">2.7.11.15</ecNumber>
    </submittedName>
</protein>
<evidence type="ECO:0000313" key="11">
    <source>
        <dbReference type="Proteomes" id="UP001439008"/>
    </source>
</evidence>
<evidence type="ECO:0000256" key="7">
    <source>
        <dbReference type="RuleBase" id="RU000304"/>
    </source>
</evidence>
<dbReference type="Gene3D" id="1.10.510.10">
    <property type="entry name" value="Transferase(Phosphotransferase) domain 1"/>
    <property type="match status" value="1"/>
</dbReference>
<accession>A0ABV2ARE8</accession>
<dbReference type="PROSITE" id="PS50011">
    <property type="entry name" value="PROTEIN_KINASE_DOM"/>
    <property type="match status" value="1"/>
</dbReference>
<dbReference type="InterPro" id="IPR011009">
    <property type="entry name" value="Kinase-like_dom_sf"/>
</dbReference>
<dbReference type="PANTHER" id="PTHR24355:SF18">
    <property type="entry name" value="G PROTEIN-COUPLED RECEPTOR KINASE"/>
    <property type="match status" value="1"/>
</dbReference>
<keyword evidence="5 6" id="KW-0067">ATP-binding</keyword>
<dbReference type="PROSITE" id="PS00108">
    <property type="entry name" value="PROTEIN_KINASE_ST"/>
    <property type="match status" value="1"/>
</dbReference>
<keyword evidence="10" id="KW-0675">Receptor</keyword>
<name>A0ABV2ARE8_9EUKA</name>
<dbReference type="SMART" id="SM00220">
    <property type="entry name" value="S_TKc"/>
    <property type="match status" value="1"/>
</dbReference>
<dbReference type="EC" id="2.7.11.15" evidence="10"/>
<dbReference type="EMBL" id="JBDODL010002107">
    <property type="protein sequence ID" value="MES1922031.1"/>
    <property type="molecule type" value="Genomic_DNA"/>
</dbReference>
<sequence>NKFDKSLSLENPRAFYCAEHNNIGYYNKNEIRLIEDNIREGDIPTNIFDKIFKQIKNDIRFDLFPRFLESDFYKNYIRYKSLESQSIGSRDFTRLTAIGYGAYGIVSVAHKRDSGKAYAIKCFNKKQVVANDEARSVLEEKKLLAMMDSRFVTSLRYSYCDKDDICLVLDLMPCGDLKQLLTRHSTFSEELSRFYAAEILLGLEHIHSRGIIYRDIKLENILLDELGHIKISDFGLSVRKKEMKSYAGTPGYTAPEVVRGEYYKKTADFFSFGVIIYRFMSGMVLA</sequence>